<dbReference type="Proteomes" id="UP000267128">
    <property type="component" value="Unassembled WGS sequence"/>
</dbReference>
<evidence type="ECO:0000313" key="1">
    <source>
        <dbReference type="EMBL" id="RNL63251.1"/>
    </source>
</evidence>
<keyword evidence="1" id="KW-0489">Methyltransferase</keyword>
<sequence>MTETTAVVDSLLENIADQYPVHRSFLDQAISGATPEEVTRLSGYLSFCMGKGLTLDYLAESYLTILGDTLEEQIYFRDHGTYRHSTFAEVADAVYHDREYMDRYMYGLAITNFLWPNHVEMARLLHRTIPRDRGGRYLEVGPGHGFLLLDAIETGSFDDYLGVDLSAASVEQTRTIVEHFHPGAPARVELRDFLEAADLEAGSFDAVVMGEVLEHVEQPEVFLRRIAELAKDDAYIFITTCINAPAVDHIFLWRTTDELEEMITGSGLRIVEPLRLPYEGKTLEESREQNLPINVAYVLAKA</sequence>
<accession>A0A3N0CJ04</accession>
<dbReference type="GO" id="GO:0008168">
    <property type="term" value="F:methyltransferase activity"/>
    <property type="evidence" value="ECO:0007669"/>
    <property type="project" value="UniProtKB-KW"/>
</dbReference>
<dbReference type="OrthoDB" id="9810247at2"/>
<dbReference type="CDD" id="cd02440">
    <property type="entry name" value="AdoMet_MTases"/>
    <property type="match status" value="1"/>
</dbReference>
<dbReference type="Pfam" id="PF13489">
    <property type="entry name" value="Methyltransf_23"/>
    <property type="match status" value="1"/>
</dbReference>
<proteinExistence type="predicted"/>
<evidence type="ECO:0000313" key="2">
    <source>
        <dbReference type="Proteomes" id="UP000267128"/>
    </source>
</evidence>
<keyword evidence="1" id="KW-0808">Transferase</keyword>
<name>A0A3N0CJ04_9ACTN</name>
<dbReference type="EMBL" id="RJSE01000007">
    <property type="protein sequence ID" value="RNL63251.1"/>
    <property type="molecule type" value="Genomic_DNA"/>
</dbReference>
<dbReference type="SUPFAM" id="SSF53335">
    <property type="entry name" value="S-adenosyl-L-methionine-dependent methyltransferases"/>
    <property type="match status" value="1"/>
</dbReference>
<organism evidence="1 2">
    <name type="scientific">Nocardioides marmoriginsengisoli</name>
    <dbReference type="NCBI Taxonomy" id="661483"/>
    <lineage>
        <taxon>Bacteria</taxon>
        <taxon>Bacillati</taxon>
        <taxon>Actinomycetota</taxon>
        <taxon>Actinomycetes</taxon>
        <taxon>Propionibacteriales</taxon>
        <taxon>Nocardioidaceae</taxon>
        <taxon>Nocardioides</taxon>
    </lineage>
</organism>
<dbReference type="Gene3D" id="3.40.50.150">
    <property type="entry name" value="Vaccinia Virus protein VP39"/>
    <property type="match status" value="1"/>
</dbReference>
<gene>
    <name evidence="1" type="ORF">EFK50_16295</name>
</gene>
<dbReference type="AlphaFoldDB" id="A0A3N0CJ04"/>
<dbReference type="PANTHER" id="PTHR43861:SF1">
    <property type="entry name" value="TRANS-ACONITATE 2-METHYLTRANSFERASE"/>
    <property type="match status" value="1"/>
</dbReference>
<dbReference type="PANTHER" id="PTHR43861">
    <property type="entry name" value="TRANS-ACONITATE 2-METHYLTRANSFERASE-RELATED"/>
    <property type="match status" value="1"/>
</dbReference>
<dbReference type="GO" id="GO:0032259">
    <property type="term" value="P:methylation"/>
    <property type="evidence" value="ECO:0007669"/>
    <property type="project" value="UniProtKB-KW"/>
</dbReference>
<reference evidence="1 2" key="1">
    <citation type="submission" date="2018-11" db="EMBL/GenBank/DDBJ databases">
        <authorList>
            <person name="Li F."/>
        </authorList>
    </citation>
    <scope>NUCLEOTIDE SEQUENCE [LARGE SCALE GENOMIC DNA]</scope>
    <source>
        <strain evidence="1 2">Gsoil 097</strain>
    </source>
</reference>
<protein>
    <submittedName>
        <fullName evidence="1">Class I SAM-dependent methyltransferase</fullName>
    </submittedName>
</protein>
<dbReference type="RefSeq" id="WP_123228544.1">
    <property type="nucleotide sequence ID" value="NZ_RJSE01000007.1"/>
</dbReference>
<keyword evidence="2" id="KW-1185">Reference proteome</keyword>
<comment type="caution">
    <text evidence="1">The sequence shown here is derived from an EMBL/GenBank/DDBJ whole genome shotgun (WGS) entry which is preliminary data.</text>
</comment>
<dbReference type="InterPro" id="IPR029063">
    <property type="entry name" value="SAM-dependent_MTases_sf"/>
</dbReference>